<dbReference type="SUPFAM" id="SSF47413">
    <property type="entry name" value="lambda repressor-like DNA-binding domains"/>
    <property type="match status" value="1"/>
</dbReference>
<dbReference type="RefSeq" id="WP_231481658.1">
    <property type="nucleotide sequence ID" value="NZ_BAAAZO010000012.1"/>
</dbReference>
<dbReference type="InterPro" id="IPR041413">
    <property type="entry name" value="MLTR_LBD"/>
</dbReference>
<dbReference type="PANTHER" id="PTHR35010:SF2">
    <property type="entry name" value="BLL4672 PROTEIN"/>
    <property type="match status" value="1"/>
</dbReference>
<dbReference type="Pfam" id="PF13560">
    <property type="entry name" value="HTH_31"/>
    <property type="match status" value="1"/>
</dbReference>
<dbReference type="PANTHER" id="PTHR35010">
    <property type="entry name" value="BLL4672 PROTEIN-RELATED"/>
    <property type="match status" value="1"/>
</dbReference>
<name>A0ABP7APQ9_9ACTN</name>
<dbReference type="Gene3D" id="1.10.260.40">
    <property type="entry name" value="lambda repressor-like DNA-binding domains"/>
    <property type="match status" value="1"/>
</dbReference>
<reference evidence="3" key="1">
    <citation type="journal article" date="2019" name="Int. J. Syst. Evol. Microbiol.">
        <title>The Global Catalogue of Microorganisms (GCM) 10K type strain sequencing project: providing services to taxonomists for standard genome sequencing and annotation.</title>
        <authorList>
            <consortium name="The Broad Institute Genomics Platform"/>
            <consortium name="The Broad Institute Genome Sequencing Center for Infectious Disease"/>
            <person name="Wu L."/>
            <person name="Ma J."/>
        </authorList>
    </citation>
    <scope>NUCLEOTIDE SEQUENCE [LARGE SCALE GENOMIC DNA]</scope>
    <source>
        <strain evidence="3">JCM 16902</strain>
    </source>
</reference>
<dbReference type="Pfam" id="PF17765">
    <property type="entry name" value="MLTR_LBD"/>
    <property type="match status" value="1"/>
</dbReference>
<feature type="domain" description="HTH cro/C1-type" evidence="1">
    <location>
        <begin position="30"/>
        <end position="84"/>
    </location>
</feature>
<proteinExistence type="predicted"/>
<dbReference type="EMBL" id="BAAAZO010000012">
    <property type="protein sequence ID" value="GAA3637057.1"/>
    <property type="molecule type" value="Genomic_DNA"/>
</dbReference>
<comment type="caution">
    <text evidence="2">The sequence shown here is derived from an EMBL/GenBank/DDBJ whole genome shotgun (WGS) entry which is preliminary data.</text>
</comment>
<dbReference type="InterPro" id="IPR010982">
    <property type="entry name" value="Lambda_DNA-bd_dom_sf"/>
</dbReference>
<protein>
    <submittedName>
        <fullName evidence="2">Helix-turn-helix transcriptional regulator</fullName>
    </submittedName>
</protein>
<accession>A0ABP7APQ9</accession>
<dbReference type="SMART" id="SM00530">
    <property type="entry name" value="HTH_XRE"/>
    <property type="match status" value="1"/>
</dbReference>
<dbReference type="InterPro" id="IPR001387">
    <property type="entry name" value="Cro/C1-type_HTH"/>
</dbReference>
<evidence type="ECO:0000313" key="3">
    <source>
        <dbReference type="Proteomes" id="UP001501074"/>
    </source>
</evidence>
<dbReference type="CDD" id="cd00093">
    <property type="entry name" value="HTH_XRE"/>
    <property type="match status" value="1"/>
</dbReference>
<evidence type="ECO:0000313" key="2">
    <source>
        <dbReference type="EMBL" id="GAA3637057.1"/>
    </source>
</evidence>
<dbReference type="Proteomes" id="UP001501074">
    <property type="component" value="Unassembled WGS sequence"/>
</dbReference>
<evidence type="ECO:0000259" key="1">
    <source>
        <dbReference type="PROSITE" id="PS50943"/>
    </source>
</evidence>
<gene>
    <name evidence="2" type="ORF">GCM10022223_64650</name>
</gene>
<keyword evidence="3" id="KW-1185">Reference proteome</keyword>
<dbReference type="Gene3D" id="3.30.450.180">
    <property type="match status" value="1"/>
</dbReference>
<organism evidence="2 3">
    <name type="scientific">Kineosporia mesophila</name>
    <dbReference type="NCBI Taxonomy" id="566012"/>
    <lineage>
        <taxon>Bacteria</taxon>
        <taxon>Bacillati</taxon>
        <taxon>Actinomycetota</taxon>
        <taxon>Actinomycetes</taxon>
        <taxon>Kineosporiales</taxon>
        <taxon>Kineosporiaceae</taxon>
        <taxon>Kineosporia</taxon>
    </lineage>
</organism>
<dbReference type="PROSITE" id="PS50943">
    <property type="entry name" value="HTH_CROC1"/>
    <property type="match status" value="1"/>
</dbReference>
<sequence length="279" mass="30534">MESKDLGQYLRALRSRFEAGELGVPADSRRKVAGLRREELAERAGVSLSYYTSLEQGRAVRASPEVLQAIARALDLGQVEKDHLMNLASTLQSWRPAGARVSRPLQTPDTLDELLEAMPDVPVLAHDTHLDLVAANPMGLALYFPDSRLDTPLNLARTFFLEPSQRELYVDWETKAQSLTAMFRLAAGQQPDDTGLSGLIGELMVKSPEFERMWSLHQVVSPGSGPVELKHPHVGRLTVNQHALAVMAVPGIYLVASTAEPGSPSAERLQLLPISEKAS</sequence>